<keyword evidence="3" id="KW-0862">Zinc</keyword>
<dbReference type="EMBL" id="MU006346">
    <property type="protein sequence ID" value="KAF2845480.1"/>
    <property type="molecule type" value="Genomic_DNA"/>
</dbReference>
<evidence type="ECO:0000256" key="2">
    <source>
        <dbReference type="ARBA" id="ARBA00022771"/>
    </source>
</evidence>
<keyword evidence="2 4" id="KW-0863">Zinc-finger</keyword>
<name>A0A6A7AQ83_9PLEO</name>
<evidence type="ECO:0000313" key="7">
    <source>
        <dbReference type="Proteomes" id="UP000799423"/>
    </source>
</evidence>
<evidence type="ECO:0000256" key="4">
    <source>
        <dbReference type="PROSITE-ProRule" id="PRU00134"/>
    </source>
</evidence>
<dbReference type="SUPFAM" id="SSF144232">
    <property type="entry name" value="HIT/MYND zinc finger-like"/>
    <property type="match status" value="1"/>
</dbReference>
<keyword evidence="7" id="KW-1185">Reference proteome</keyword>
<dbReference type="InterPro" id="IPR002893">
    <property type="entry name" value="Znf_MYND"/>
</dbReference>
<proteinExistence type="predicted"/>
<accession>A0A6A7AQ83</accession>
<gene>
    <name evidence="6" type="ORF">T440DRAFT_502426</name>
</gene>
<keyword evidence="1" id="KW-0479">Metal-binding</keyword>
<dbReference type="Gene3D" id="6.10.140.2220">
    <property type="match status" value="1"/>
</dbReference>
<protein>
    <recommendedName>
        <fullName evidence="5">MYND-type domain-containing protein</fullName>
    </recommendedName>
</protein>
<feature type="domain" description="MYND-type" evidence="5">
    <location>
        <begin position="222"/>
        <end position="265"/>
    </location>
</feature>
<dbReference type="PROSITE" id="PS50865">
    <property type="entry name" value="ZF_MYND_2"/>
    <property type="match status" value="1"/>
</dbReference>
<dbReference type="GO" id="GO:0008270">
    <property type="term" value="F:zinc ion binding"/>
    <property type="evidence" value="ECO:0007669"/>
    <property type="project" value="UniProtKB-KW"/>
</dbReference>
<evidence type="ECO:0000256" key="3">
    <source>
        <dbReference type="ARBA" id="ARBA00022833"/>
    </source>
</evidence>
<organism evidence="6 7">
    <name type="scientific">Plenodomus tracheiphilus IPT5</name>
    <dbReference type="NCBI Taxonomy" id="1408161"/>
    <lineage>
        <taxon>Eukaryota</taxon>
        <taxon>Fungi</taxon>
        <taxon>Dikarya</taxon>
        <taxon>Ascomycota</taxon>
        <taxon>Pezizomycotina</taxon>
        <taxon>Dothideomycetes</taxon>
        <taxon>Pleosporomycetidae</taxon>
        <taxon>Pleosporales</taxon>
        <taxon>Pleosporineae</taxon>
        <taxon>Leptosphaeriaceae</taxon>
        <taxon>Plenodomus</taxon>
    </lineage>
</organism>
<dbReference type="Proteomes" id="UP000799423">
    <property type="component" value="Unassembled WGS sequence"/>
</dbReference>
<dbReference type="Pfam" id="PF01753">
    <property type="entry name" value="zf-MYND"/>
    <property type="match status" value="1"/>
</dbReference>
<reference evidence="6" key="1">
    <citation type="submission" date="2020-01" db="EMBL/GenBank/DDBJ databases">
        <authorList>
            <consortium name="DOE Joint Genome Institute"/>
            <person name="Haridas S."/>
            <person name="Albert R."/>
            <person name="Binder M."/>
            <person name="Bloem J."/>
            <person name="Labutti K."/>
            <person name="Salamov A."/>
            <person name="Andreopoulos B."/>
            <person name="Baker S.E."/>
            <person name="Barry K."/>
            <person name="Bills G."/>
            <person name="Bluhm B.H."/>
            <person name="Cannon C."/>
            <person name="Castanera R."/>
            <person name="Culley D.E."/>
            <person name="Daum C."/>
            <person name="Ezra D."/>
            <person name="Gonzalez J.B."/>
            <person name="Henrissat B."/>
            <person name="Kuo A."/>
            <person name="Liang C."/>
            <person name="Lipzen A."/>
            <person name="Lutzoni F."/>
            <person name="Magnuson J."/>
            <person name="Mondo S."/>
            <person name="Nolan M."/>
            <person name="Ohm R."/>
            <person name="Pangilinan J."/>
            <person name="Park H.-J."/>
            <person name="Ramirez L."/>
            <person name="Alfaro M."/>
            <person name="Sun H."/>
            <person name="Tritt A."/>
            <person name="Yoshinaga Y."/>
            <person name="Zwiers L.-H."/>
            <person name="Turgeon B.G."/>
            <person name="Goodwin S.B."/>
            <person name="Spatafora J.W."/>
            <person name="Crous P.W."/>
            <person name="Grigoriev I.V."/>
        </authorList>
    </citation>
    <scope>NUCLEOTIDE SEQUENCE</scope>
    <source>
        <strain evidence="6">IPT5</strain>
    </source>
</reference>
<evidence type="ECO:0000256" key="1">
    <source>
        <dbReference type="ARBA" id="ARBA00022723"/>
    </source>
</evidence>
<evidence type="ECO:0000259" key="5">
    <source>
        <dbReference type="PROSITE" id="PS50865"/>
    </source>
</evidence>
<evidence type="ECO:0000313" key="6">
    <source>
        <dbReference type="EMBL" id="KAF2845480.1"/>
    </source>
</evidence>
<dbReference type="PROSITE" id="PS01360">
    <property type="entry name" value="ZF_MYND_1"/>
    <property type="match status" value="1"/>
</dbReference>
<dbReference type="OrthoDB" id="432970at2759"/>
<dbReference type="AlphaFoldDB" id="A0A6A7AQ83"/>
<sequence>METRIIPLPDFRIPDYPDEPLTLDAQPLSIIEVANSDTTTTTTTTTENNTTTPTITPAIGISTILHSWHPNALSAFLDLDAWFSMTWSLIPSTPTPAPSTNTTTTPTPRLEIGRISSQITFGTLSPNGSTWSLMLTYTLDPTGAWLPNPKESMRGDVDLTSADEIETLAREWVDTCIANRVWETNKGVKHTLHVEYAPMDVWGDGVPMNPHWLYEALTLEQCTTCRRRSGVGEGQMLQRCGRCGTATYCSGACQRVDWKVHKFVCTMGLQDRGQMLKVQEKGGFVGWDAERTFAVEGEGVKSANCHFSREGVLKRCRSRGMEGSGGDVE</sequence>